<feature type="signal peptide" evidence="2">
    <location>
        <begin position="1"/>
        <end position="19"/>
    </location>
</feature>
<feature type="compositionally biased region" description="Pro residues" evidence="1">
    <location>
        <begin position="71"/>
        <end position="81"/>
    </location>
</feature>
<accession>A0A1B6GCA9</accession>
<feature type="compositionally biased region" description="Basic and acidic residues" evidence="1">
    <location>
        <begin position="108"/>
        <end position="122"/>
    </location>
</feature>
<protein>
    <submittedName>
        <fullName evidence="3">Uncharacterized protein</fullName>
    </submittedName>
</protein>
<reference evidence="3" key="1">
    <citation type="submission" date="2015-11" db="EMBL/GenBank/DDBJ databases">
        <title>De novo transcriptome assembly of four potential Pierce s Disease insect vectors from Arizona vineyards.</title>
        <authorList>
            <person name="Tassone E.E."/>
        </authorList>
    </citation>
    <scope>NUCLEOTIDE SEQUENCE</scope>
</reference>
<sequence length="201" mass="22512">LAWTLVVLVVWSFTANSSPAEIELEENQVQPTDKEKYASLFESLYEDEIDDEELNTTGPDTETRKRRPRPRPQPPQPPKPPKPPKQKKKPTPKPTPKPKPKPTPKPLSEPKKSSIKKDTKVDPRNEKVWKVFANSFISGLGSGVASEVVSRATTLLLECRQQLIQKNSTSLSDCSHFNELQKIEESGQQTTTVAPDETTDS</sequence>
<feature type="compositionally biased region" description="Basic residues" evidence="1">
    <location>
        <begin position="82"/>
        <end position="102"/>
    </location>
</feature>
<feature type="region of interest" description="Disordered" evidence="1">
    <location>
        <begin position="43"/>
        <end position="122"/>
    </location>
</feature>
<name>A0A1B6GCA9_9HEMI</name>
<evidence type="ECO:0000256" key="1">
    <source>
        <dbReference type="SAM" id="MobiDB-lite"/>
    </source>
</evidence>
<keyword evidence="2" id="KW-0732">Signal</keyword>
<dbReference type="AlphaFoldDB" id="A0A1B6GCA9"/>
<proteinExistence type="predicted"/>
<feature type="non-terminal residue" evidence="3">
    <location>
        <position position="1"/>
    </location>
</feature>
<evidence type="ECO:0000313" key="3">
    <source>
        <dbReference type="EMBL" id="JAS60069.1"/>
    </source>
</evidence>
<feature type="region of interest" description="Disordered" evidence="1">
    <location>
        <begin position="182"/>
        <end position="201"/>
    </location>
</feature>
<feature type="chain" id="PRO_5008583429" evidence="2">
    <location>
        <begin position="20"/>
        <end position="201"/>
    </location>
</feature>
<organism evidence="3">
    <name type="scientific">Cuerna arida</name>
    <dbReference type="NCBI Taxonomy" id="1464854"/>
    <lineage>
        <taxon>Eukaryota</taxon>
        <taxon>Metazoa</taxon>
        <taxon>Ecdysozoa</taxon>
        <taxon>Arthropoda</taxon>
        <taxon>Hexapoda</taxon>
        <taxon>Insecta</taxon>
        <taxon>Pterygota</taxon>
        <taxon>Neoptera</taxon>
        <taxon>Paraneoptera</taxon>
        <taxon>Hemiptera</taxon>
        <taxon>Auchenorrhyncha</taxon>
        <taxon>Membracoidea</taxon>
        <taxon>Cicadellidae</taxon>
        <taxon>Cicadellinae</taxon>
        <taxon>Proconiini</taxon>
        <taxon>Cuerna</taxon>
    </lineage>
</organism>
<evidence type="ECO:0000256" key="2">
    <source>
        <dbReference type="SAM" id="SignalP"/>
    </source>
</evidence>
<dbReference type="EMBL" id="GECZ01009700">
    <property type="protein sequence ID" value="JAS60069.1"/>
    <property type="molecule type" value="Transcribed_RNA"/>
</dbReference>
<feature type="compositionally biased region" description="Acidic residues" evidence="1">
    <location>
        <begin position="44"/>
        <end position="54"/>
    </location>
</feature>
<gene>
    <name evidence="3" type="ORF">g.23413</name>
</gene>